<proteinExistence type="predicted"/>
<protein>
    <submittedName>
        <fullName evidence="2">Uncharacterized protein</fullName>
    </submittedName>
</protein>
<evidence type="ECO:0000256" key="1">
    <source>
        <dbReference type="SAM" id="MobiDB-lite"/>
    </source>
</evidence>
<dbReference type="OrthoDB" id="1751168at2759"/>
<sequence length="110" mass="11797">MRMNFSGTDVLFKAPNKKKEMKMEYGLLHDIVAKALCAKGGSFDVVTSENFDLMVVITAGLKAETQPGPIPDIPAEDEAVSTTADPKANMETTPEVDRHADDGSTGVVLE</sequence>
<organism evidence="2 3">
    <name type="scientific">Dorcoceras hygrometricum</name>
    <dbReference type="NCBI Taxonomy" id="472368"/>
    <lineage>
        <taxon>Eukaryota</taxon>
        <taxon>Viridiplantae</taxon>
        <taxon>Streptophyta</taxon>
        <taxon>Embryophyta</taxon>
        <taxon>Tracheophyta</taxon>
        <taxon>Spermatophyta</taxon>
        <taxon>Magnoliopsida</taxon>
        <taxon>eudicotyledons</taxon>
        <taxon>Gunneridae</taxon>
        <taxon>Pentapetalae</taxon>
        <taxon>asterids</taxon>
        <taxon>lamiids</taxon>
        <taxon>Lamiales</taxon>
        <taxon>Gesneriaceae</taxon>
        <taxon>Didymocarpoideae</taxon>
        <taxon>Trichosporeae</taxon>
        <taxon>Loxocarpinae</taxon>
        <taxon>Dorcoceras</taxon>
    </lineage>
</organism>
<dbReference type="Proteomes" id="UP000250235">
    <property type="component" value="Unassembled WGS sequence"/>
</dbReference>
<feature type="region of interest" description="Disordered" evidence="1">
    <location>
        <begin position="65"/>
        <end position="110"/>
    </location>
</feature>
<evidence type="ECO:0000313" key="2">
    <source>
        <dbReference type="EMBL" id="KZV36669.1"/>
    </source>
</evidence>
<keyword evidence="3" id="KW-1185">Reference proteome</keyword>
<name>A0A2Z7BQD4_9LAMI</name>
<accession>A0A2Z7BQD4</accession>
<dbReference type="EMBL" id="KV003296">
    <property type="protein sequence ID" value="KZV36669.1"/>
    <property type="molecule type" value="Genomic_DNA"/>
</dbReference>
<gene>
    <name evidence="2" type="ORF">F511_40193</name>
</gene>
<reference evidence="2 3" key="1">
    <citation type="journal article" date="2015" name="Proc. Natl. Acad. Sci. U.S.A.">
        <title>The resurrection genome of Boea hygrometrica: A blueprint for survival of dehydration.</title>
        <authorList>
            <person name="Xiao L."/>
            <person name="Yang G."/>
            <person name="Zhang L."/>
            <person name="Yang X."/>
            <person name="Zhao S."/>
            <person name="Ji Z."/>
            <person name="Zhou Q."/>
            <person name="Hu M."/>
            <person name="Wang Y."/>
            <person name="Chen M."/>
            <person name="Xu Y."/>
            <person name="Jin H."/>
            <person name="Xiao X."/>
            <person name="Hu G."/>
            <person name="Bao F."/>
            <person name="Hu Y."/>
            <person name="Wan P."/>
            <person name="Li L."/>
            <person name="Deng X."/>
            <person name="Kuang T."/>
            <person name="Xiang C."/>
            <person name="Zhu J.K."/>
            <person name="Oliver M.J."/>
            <person name="He Y."/>
        </authorList>
    </citation>
    <scope>NUCLEOTIDE SEQUENCE [LARGE SCALE GENOMIC DNA]</scope>
    <source>
        <strain evidence="3">cv. XS01</strain>
    </source>
</reference>
<dbReference type="AlphaFoldDB" id="A0A2Z7BQD4"/>
<evidence type="ECO:0000313" key="3">
    <source>
        <dbReference type="Proteomes" id="UP000250235"/>
    </source>
</evidence>